<dbReference type="InterPro" id="IPR014729">
    <property type="entry name" value="Rossmann-like_a/b/a_fold"/>
</dbReference>
<dbReference type="PANTHER" id="PTHR43686:SF1">
    <property type="entry name" value="AMINOTRAN_5 DOMAIN-CONTAINING PROTEIN"/>
    <property type="match status" value="1"/>
</dbReference>
<evidence type="ECO:0000313" key="5">
    <source>
        <dbReference type="EMBL" id="CAD8441771.1"/>
    </source>
</evidence>
<dbReference type="InterPro" id="IPR035107">
    <property type="entry name" value="tRNA_thiolation_TtcA_Ctu1"/>
</dbReference>
<evidence type="ECO:0000259" key="4">
    <source>
        <dbReference type="Pfam" id="PF01171"/>
    </source>
</evidence>
<keyword evidence="1" id="KW-0808">Transferase</keyword>
<dbReference type="GO" id="GO:0016740">
    <property type="term" value="F:transferase activity"/>
    <property type="evidence" value="ECO:0007669"/>
    <property type="project" value="UniProtKB-KW"/>
</dbReference>
<evidence type="ECO:0000256" key="1">
    <source>
        <dbReference type="ARBA" id="ARBA00022679"/>
    </source>
</evidence>
<dbReference type="GO" id="GO:0005524">
    <property type="term" value="F:ATP binding"/>
    <property type="evidence" value="ECO:0007669"/>
    <property type="project" value="UniProtKB-KW"/>
</dbReference>
<keyword evidence="2" id="KW-0067">ATP-binding</keyword>
<feature type="binding site" evidence="2">
    <location>
        <begin position="11"/>
        <end position="13"/>
    </location>
    <ligand>
        <name>ATP</name>
        <dbReference type="ChEBI" id="CHEBI:30616"/>
    </ligand>
</feature>
<sequence length="280" mass="31867">MIREGDRILVGVSGGKDSLTMLDILLEKRRKAPITFDIAACTVDPQAPEYDPSPLKEYMKEKGVPYFYESQNILETAKKILDASRDSICSFCSRMRRGILYNCARREGYNVLALGQHLDDLAESFVMSAFHNGSLRTMKANYKNDKGDVRIIRPLSYVRERLLREYATLARLPVIDENCPACFEAPKERARVKLMLASQEHVHPNIFSCLLRSMKPLMMGALEVKRPPTSNGIGKKESSERKPRPKLPSRSKVQWVENLGGDWDLVDRFEGDLWEALNSI</sequence>
<protein>
    <recommendedName>
        <fullName evidence="4">tRNA(Ile)-lysidine/2-thiocytidine synthase N-terminal domain-containing protein</fullName>
    </recommendedName>
</protein>
<reference evidence="6" key="1">
    <citation type="submission" date="2021-01" db="EMBL/GenBank/DDBJ databases">
        <authorList>
            <person name="Corre E."/>
            <person name="Pelletier E."/>
            <person name="Niang G."/>
            <person name="Scheremetjew M."/>
            <person name="Finn R."/>
            <person name="Kale V."/>
            <person name="Holt S."/>
            <person name="Cochrane G."/>
            <person name="Meng A."/>
            <person name="Brown T."/>
            <person name="Cohen L."/>
        </authorList>
    </citation>
    <scope>NUCLEOTIDE SEQUENCE</scope>
    <source>
        <strain evidence="6">CCMP2058</strain>
    </source>
</reference>
<dbReference type="Pfam" id="PF01171">
    <property type="entry name" value="ATP_bind_3"/>
    <property type="match status" value="1"/>
</dbReference>
<keyword evidence="2" id="KW-0547">Nucleotide-binding</keyword>
<gene>
    <name evidence="5" type="ORF">LAMO00422_LOCUS6442</name>
    <name evidence="6" type="ORF">LAMO00422_LOCUS6443</name>
</gene>
<dbReference type="AlphaFoldDB" id="A0A6T6TEL6"/>
<dbReference type="CDD" id="cd24138">
    <property type="entry name" value="TtcA-like"/>
    <property type="match status" value="1"/>
</dbReference>
<dbReference type="EMBL" id="HBEM01009213">
    <property type="protein sequence ID" value="CAD8441773.1"/>
    <property type="molecule type" value="Transcribed_RNA"/>
</dbReference>
<feature type="binding site" evidence="2">
    <location>
        <position position="17"/>
    </location>
    <ligand>
        <name>ATP</name>
        <dbReference type="ChEBI" id="CHEBI:30616"/>
    </ligand>
</feature>
<feature type="binding site" evidence="2">
    <location>
        <position position="43"/>
    </location>
    <ligand>
        <name>ATP</name>
        <dbReference type="ChEBI" id="CHEBI:30616"/>
    </ligand>
</feature>
<proteinExistence type="predicted"/>
<feature type="binding site" evidence="2">
    <location>
        <position position="120"/>
    </location>
    <ligand>
        <name>ATP</name>
        <dbReference type="ChEBI" id="CHEBI:30616"/>
    </ligand>
</feature>
<feature type="domain" description="tRNA(Ile)-lysidine/2-thiocytidine synthase N-terminal" evidence="4">
    <location>
        <begin position="8"/>
        <end position="174"/>
    </location>
</feature>
<feature type="region of interest" description="Disordered" evidence="3">
    <location>
        <begin position="223"/>
        <end position="252"/>
    </location>
</feature>
<dbReference type="EMBL" id="HBEM01009212">
    <property type="protein sequence ID" value="CAD8441771.1"/>
    <property type="molecule type" value="Transcribed_RNA"/>
</dbReference>
<name>A0A6T6TEL6_9EUKA</name>
<evidence type="ECO:0000256" key="2">
    <source>
        <dbReference type="PIRSR" id="PIRSR004976-51"/>
    </source>
</evidence>
<dbReference type="PIRSF" id="PIRSF004976">
    <property type="entry name" value="ATPase_YdaO"/>
    <property type="match status" value="1"/>
</dbReference>
<evidence type="ECO:0000313" key="6">
    <source>
        <dbReference type="EMBL" id="CAD8441773.1"/>
    </source>
</evidence>
<dbReference type="InterPro" id="IPR011063">
    <property type="entry name" value="TilS/TtcA_N"/>
</dbReference>
<dbReference type="Gene3D" id="3.40.50.620">
    <property type="entry name" value="HUPs"/>
    <property type="match status" value="1"/>
</dbReference>
<accession>A0A6T6TEL6</accession>
<dbReference type="GO" id="GO:0008033">
    <property type="term" value="P:tRNA processing"/>
    <property type="evidence" value="ECO:0007669"/>
    <property type="project" value="InterPro"/>
</dbReference>
<dbReference type="SUPFAM" id="SSF52402">
    <property type="entry name" value="Adenine nucleotide alpha hydrolases-like"/>
    <property type="match status" value="1"/>
</dbReference>
<feature type="binding site" evidence="2">
    <location>
        <position position="115"/>
    </location>
    <ligand>
        <name>ATP</name>
        <dbReference type="ChEBI" id="CHEBI:30616"/>
    </ligand>
</feature>
<dbReference type="PANTHER" id="PTHR43686">
    <property type="entry name" value="SULFURTRANSFERASE-RELATED"/>
    <property type="match status" value="1"/>
</dbReference>
<evidence type="ECO:0000256" key="3">
    <source>
        <dbReference type="SAM" id="MobiDB-lite"/>
    </source>
</evidence>
<organism evidence="6">
    <name type="scientific">Amorphochlora amoebiformis</name>
    <dbReference type="NCBI Taxonomy" id="1561963"/>
    <lineage>
        <taxon>Eukaryota</taxon>
        <taxon>Sar</taxon>
        <taxon>Rhizaria</taxon>
        <taxon>Cercozoa</taxon>
        <taxon>Chlorarachniophyceae</taxon>
        <taxon>Amorphochlora</taxon>
    </lineage>
</organism>